<organism evidence="1 2">
    <name type="scientific">Acrasis kona</name>
    <dbReference type="NCBI Taxonomy" id="1008807"/>
    <lineage>
        <taxon>Eukaryota</taxon>
        <taxon>Discoba</taxon>
        <taxon>Heterolobosea</taxon>
        <taxon>Tetramitia</taxon>
        <taxon>Eutetramitia</taxon>
        <taxon>Acrasidae</taxon>
        <taxon>Acrasis</taxon>
    </lineage>
</organism>
<evidence type="ECO:0000313" key="1">
    <source>
        <dbReference type="EMBL" id="KAL0480742.1"/>
    </source>
</evidence>
<evidence type="ECO:0000313" key="2">
    <source>
        <dbReference type="Proteomes" id="UP001431209"/>
    </source>
</evidence>
<dbReference type="Proteomes" id="UP001431209">
    <property type="component" value="Unassembled WGS sequence"/>
</dbReference>
<keyword evidence="2" id="KW-1185">Reference proteome</keyword>
<proteinExistence type="predicted"/>
<reference evidence="1 2" key="1">
    <citation type="submission" date="2024-03" db="EMBL/GenBank/DDBJ databases">
        <title>The Acrasis kona genome and developmental transcriptomes reveal deep origins of eukaryotic multicellular pathways.</title>
        <authorList>
            <person name="Sheikh S."/>
            <person name="Fu C.-J."/>
            <person name="Brown M.W."/>
            <person name="Baldauf S.L."/>
        </authorList>
    </citation>
    <scope>NUCLEOTIDE SEQUENCE [LARGE SCALE GENOMIC DNA]</scope>
    <source>
        <strain evidence="1 2">ATCC MYA-3509</strain>
    </source>
</reference>
<evidence type="ECO:0008006" key="3">
    <source>
        <dbReference type="Google" id="ProtNLM"/>
    </source>
</evidence>
<name>A0AAW2YWS3_9EUKA</name>
<accession>A0AAW2YWS3</accession>
<gene>
    <name evidence="1" type="ORF">AKO1_002503</name>
</gene>
<dbReference type="AlphaFoldDB" id="A0AAW2YWS3"/>
<comment type="caution">
    <text evidence="1">The sequence shown here is derived from an EMBL/GenBank/DDBJ whole genome shotgun (WGS) entry which is preliminary data.</text>
</comment>
<sequence>MHTHNKHPQIDTFHIPRLKRLYFQRLSNALCPKQKNQVKHTYKRMKEKRGNCAVCYWSQKRDGVATKNIVRTRSYFGCDRCGKCMCKSCFDSFK</sequence>
<protein>
    <recommendedName>
        <fullName evidence="3">PiggyBac transposable element-derived protein 4 C-terminal zinc-ribbon domain-containing protein</fullName>
    </recommendedName>
</protein>
<dbReference type="EMBL" id="JAOPGA020000685">
    <property type="protein sequence ID" value="KAL0480742.1"/>
    <property type="molecule type" value="Genomic_DNA"/>
</dbReference>
<feature type="non-terminal residue" evidence="1">
    <location>
        <position position="94"/>
    </location>
</feature>